<comment type="caution">
    <text evidence="3">The sequence shown here is derived from an EMBL/GenBank/DDBJ whole genome shotgun (WGS) entry which is preliminary data.</text>
</comment>
<dbReference type="Gene3D" id="3.40.50.300">
    <property type="entry name" value="P-loop containing nucleotide triphosphate hydrolases"/>
    <property type="match status" value="1"/>
</dbReference>
<protein>
    <submittedName>
        <fullName evidence="3">DnaX protein</fullName>
        <ecNumber evidence="3">2.7.7.7</ecNumber>
    </submittedName>
</protein>
<dbReference type="SUPFAM" id="SSF52540">
    <property type="entry name" value="P-loop containing nucleoside triphosphate hydrolases"/>
    <property type="match status" value="1"/>
</dbReference>
<dbReference type="RefSeq" id="WP_043917324.1">
    <property type="nucleotide sequence ID" value="NZ_FZPF01000004.1"/>
</dbReference>
<accession>A0A0D1EL86</accession>
<dbReference type="GO" id="GO:0006261">
    <property type="term" value="P:DNA-templated DNA replication"/>
    <property type="evidence" value="ECO:0007669"/>
    <property type="project" value="TreeGrafter"/>
</dbReference>
<proteinExistence type="predicted"/>
<gene>
    <name evidence="3" type="primary">dnaX</name>
    <name evidence="3" type="ORF">jaqu_04590</name>
</gene>
<evidence type="ECO:0000313" key="3">
    <source>
        <dbReference type="EMBL" id="KIT17736.1"/>
    </source>
</evidence>
<dbReference type="AlphaFoldDB" id="A0A0D1EL86"/>
<keyword evidence="4" id="KW-1185">Reference proteome</keyword>
<keyword evidence="3" id="KW-0548">Nucleotidyltransferase</keyword>
<evidence type="ECO:0000313" key="4">
    <source>
        <dbReference type="Proteomes" id="UP000032232"/>
    </source>
</evidence>
<name>A0A0D1EL86_9RHOB</name>
<dbReference type="EMBL" id="JYFE01000015">
    <property type="protein sequence ID" value="KIT17736.1"/>
    <property type="molecule type" value="Genomic_DNA"/>
</dbReference>
<dbReference type="InterPro" id="IPR050238">
    <property type="entry name" value="DNA_Rep/Repair_Clamp_Loader"/>
</dbReference>
<dbReference type="OrthoDB" id="9811073at2"/>
<dbReference type="Proteomes" id="UP000032232">
    <property type="component" value="Unassembled WGS sequence"/>
</dbReference>
<dbReference type="PATRIC" id="fig|935700.4.peg.489"/>
<feature type="region of interest" description="Disordered" evidence="1">
    <location>
        <begin position="1"/>
        <end position="25"/>
    </location>
</feature>
<dbReference type="PANTHER" id="PTHR11669">
    <property type="entry name" value="REPLICATION FACTOR C / DNA POLYMERASE III GAMMA-TAU SUBUNIT"/>
    <property type="match status" value="1"/>
</dbReference>
<evidence type="ECO:0000256" key="1">
    <source>
        <dbReference type="SAM" id="MobiDB-lite"/>
    </source>
</evidence>
<dbReference type="GO" id="GO:0009360">
    <property type="term" value="C:DNA polymerase III complex"/>
    <property type="evidence" value="ECO:0007669"/>
    <property type="project" value="TreeGrafter"/>
</dbReference>
<organism evidence="3 4">
    <name type="scientific">Jannaschia aquimarina</name>
    <dbReference type="NCBI Taxonomy" id="935700"/>
    <lineage>
        <taxon>Bacteria</taxon>
        <taxon>Pseudomonadati</taxon>
        <taxon>Pseudomonadota</taxon>
        <taxon>Alphaproteobacteria</taxon>
        <taxon>Rhodobacterales</taxon>
        <taxon>Roseobacteraceae</taxon>
        <taxon>Jannaschia</taxon>
    </lineage>
</organism>
<evidence type="ECO:0000259" key="2">
    <source>
        <dbReference type="SMART" id="SM00382"/>
    </source>
</evidence>
<dbReference type="EC" id="2.7.7.7" evidence="3"/>
<keyword evidence="3" id="KW-0808">Transferase</keyword>
<dbReference type="Pfam" id="PF13177">
    <property type="entry name" value="DNA_pol3_delta2"/>
    <property type="match status" value="1"/>
</dbReference>
<feature type="domain" description="AAA+ ATPase" evidence="2">
    <location>
        <begin position="42"/>
        <end position="193"/>
    </location>
</feature>
<reference evidence="3 4" key="1">
    <citation type="submission" date="2015-02" db="EMBL/GenBank/DDBJ databases">
        <title>Genome Sequence of Jannaschia aquimarina DSM28248, a member of the Roseobacter clade.</title>
        <authorList>
            <person name="Voget S."/>
            <person name="Daniel R."/>
        </authorList>
    </citation>
    <scope>NUCLEOTIDE SEQUENCE [LARGE SCALE GENOMIC DNA]</scope>
    <source>
        <strain evidence="3 4">GSW-M26</strain>
    </source>
</reference>
<dbReference type="InterPro" id="IPR003593">
    <property type="entry name" value="AAA+_ATPase"/>
</dbReference>
<dbReference type="GO" id="GO:0003887">
    <property type="term" value="F:DNA-directed DNA polymerase activity"/>
    <property type="evidence" value="ECO:0007669"/>
    <property type="project" value="UniProtKB-EC"/>
</dbReference>
<dbReference type="InterPro" id="IPR027417">
    <property type="entry name" value="P-loop_NTPase"/>
</dbReference>
<dbReference type="NCBIfam" id="NF005677">
    <property type="entry name" value="PRK07471.1"/>
    <property type="match status" value="1"/>
</dbReference>
<dbReference type="PANTHER" id="PTHR11669:SF8">
    <property type="entry name" value="DNA POLYMERASE III SUBUNIT DELTA"/>
    <property type="match status" value="1"/>
</dbReference>
<dbReference type="STRING" id="935700.jaqu_04590"/>
<feature type="compositionally biased region" description="Basic and acidic residues" evidence="1">
    <location>
        <begin position="7"/>
        <end position="16"/>
    </location>
</feature>
<sequence length="355" mass="37480">MTDGLPEGDRAGDAPHPRHTARLIGQGPAERAFLDAWNGGRPHHGWLLTGPRGVGKATLAWRIARFLLTDPPPHADSLDPEPGHPALPRIDALSEPALMLLRRPWDEKTKRLRAEITVDEARRLGPFFGLSASGRRVVIVDAADDLNRNAANAILKLLEEPPVGATLLLISHQPARLLPTIRSRCRVLRLGPLSPKEVAEAVAQAGGAETDPGLAELAQGSPGAALDLAEGGAETYAGLVSLFAHAPMDRGAARRLADSHAGRAASDRLPVTRDMLQRLLHRAARAAVAGPPPEAVPGEAATLSRLAPNEDAARALAALAQDLSDRFAHAAAVNVDPAAIVWDQLAAIDGHARNV</sequence>
<dbReference type="SMART" id="SM00382">
    <property type="entry name" value="AAA"/>
    <property type="match status" value="1"/>
</dbReference>